<feature type="compositionally biased region" description="Pro residues" evidence="10">
    <location>
        <begin position="173"/>
        <end position="188"/>
    </location>
</feature>
<keyword evidence="5" id="KW-0256">Endoplasmic reticulum</keyword>
<evidence type="ECO:0000256" key="8">
    <source>
        <dbReference type="ARBA" id="ARBA00023010"/>
    </source>
</evidence>
<comment type="subcellular location">
    <subcellularLocation>
        <location evidence="1">Endoplasmic reticulum membrane</location>
        <topology evidence="1">Single-pass membrane protein</topology>
    </subcellularLocation>
</comment>
<keyword evidence="3" id="KW-0813">Transport</keyword>
<evidence type="ECO:0000256" key="1">
    <source>
        <dbReference type="ARBA" id="ARBA00004389"/>
    </source>
</evidence>
<evidence type="ECO:0008006" key="14">
    <source>
        <dbReference type="Google" id="ProtNLM"/>
    </source>
</evidence>
<feature type="region of interest" description="Disordered" evidence="10">
    <location>
        <begin position="553"/>
        <end position="639"/>
    </location>
</feature>
<feature type="region of interest" description="Disordered" evidence="10">
    <location>
        <begin position="73"/>
        <end position="104"/>
    </location>
</feature>
<gene>
    <name evidence="12" type="ORF">PAPYR_7685</name>
</gene>
<dbReference type="EMBL" id="JAPMOS010000057">
    <property type="protein sequence ID" value="KAJ4456960.1"/>
    <property type="molecule type" value="Genomic_DNA"/>
</dbReference>
<feature type="region of interest" description="Disordered" evidence="10">
    <location>
        <begin position="304"/>
        <end position="374"/>
    </location>
</feature>
<keyword evidence="8" id="KW-0811">Translocation</keyword>
<comment type="similarity">
    <text evidence="2">Belongs to the SEC61-beta family.</text>
</comment>
<feature type="compositionally biased region" description="Pro residues" evidence="10">
    <location>
        <begin position="413"/>
        <end position="425"/>
    </location>
</feature>
<organism evidence="12 13">
    <name type="scientific">Paratrimastix pyriformis</name>
    <dbReference type="NCBI Taxonomy" id="342808"/>
    <lineage>
        <taxon>Eukaryota</taxon>
        <taxon>Metamonada</taxon>
        <taxon>Preaxostyla</taxon>
        <taxon>Paratrimastigidae</taxon>
        <taxon>Paratrimastix</taxon>
    </lineage>
</organism>
<feature type="region of interest" description="Disordered" evidence="10">
    <location>
        <begin position="1"/>
        <end position="59"/>
    </location>
</feature>
<reference evidence="12" key="1">
    <citation type="journal article" date="2022" name="bioRxiv">
        <title>Genomics of Preaxostyla Flagellates Illuminates Evolutionary Transitions and the Path Towards Mitochondrial Loss.</title>
        <authorList>
            <person name="Novak L.V.F."/>
            <person name="Treitli S.C."/>
            <person name="Pyrih J."/>
            <person name="Halakuc P."/>
            <person name="Pipaliya S.V."/>
            <person name="Vacek V."/>
            <person name="Brzon O."/>
            <person name="Soukal P."/>
            <person name="Eme L."/>
            <person name="Dacks J.B."/>
            <person name="Karnkowska A."/>
            <person name="Elias M."/>
            <person name="Hampl V."/>
        </authorList>
    </citation>
    <scope>NUCLEOTIDE SEQUENCE</scope>
    <source>
        <strain evidence="12">RCP-MX</strain>
    </source>
</reference>
<feature type="region of interest" description="Disordered" evidence="10">
    <location>
        <begin position="158"/>
        <end position="190"/>
    </location>
</feature>
<feature type="region of interest" description="Disordered" evidence="10">
    <location>
        <begin position="413"/>
        <end position="440"/>
    </location>
</feature>
<dbReference type="PANTHER" id="PTHR13509">
    <property type="entry name" value="SEC61 SUBUNIT BETA"/>
    <property type="match status" value="1"/>
</dbReference>
<proteinExistence type="inferred from homology"/>
<name>A0ABQ8UJI8_9EUKA</name>
<evidence type="ECO:0000256" key="9">
    <source>
        <dbReference type="ARBA" id="ARBA00023136"/>
    </source>
</evidence>
<evidence type="ECO:0000256" key="4">
    <source>
        <dbReference type="ARBA" id="ARBA00022692"/>
    </source>
</evidence>
<comment type="caution">
    <text evidence="12">The sequence shown here is derived from an EMBL/GenBank/DDBJ whole genome shotgun (WGS) entry which is preliminary data.</text>
</comment>
<evidence type="ECO:0000256" key="11">
    <source>
        <dbReference type="SAM" id="Phobius"/>
    </source>
</evidence>
<evidence type="ECO:0000256" key="5">
    <source>
        <dbReference type="ARBA" id="ARBA00022824"/>
    </source>
</evidence>
<feature type="compositionally biased region" description="Low complexity" evidence="10">
    <location>
        <begin position="206"/>
        <end position="220"/>
    </location>
</feature>
<dbReference type="Proteomes" id="UP001141327">
    <property type="component" value="Unassembled WGS sequence"/>
</dbReference>
<accession>A0ABQ8UJI8</accession>
<feature type="compositionally biased region" description="Pro residues" evidence="10">
    <location>
        <begin position="319"/>
        <end position="335"/>
    </location>
</feature>
<evidence type="ECO:0000313" key="12">
    <source>
        <dbReference type="EMBL" id="KAJ4456960.1"/>
    </source>
</evidence>
<feature type="compositionally biased region" description="Low complexity" evidence="10">
    <location>
        <begin position="553"/>
        <end position="563"/>
    </location>
</feature>
<evidence type="ECO:0000256" key="2">
    <source>
        <dbReference type="ARBA" id="ARBA00006103"/>
    </source>
</evidence>
<evidence type="ECO:0000256" key="7">
    <source>
        <dbReference type="ARBA" id="ARBA00022989"/>
    </source>
</evidence>
<feature type="region of interest" description="Disordered" evidence="10">
    <location>
        <begin position="206"/>
        <end position="233"/>
    </location>
</feature>
<protein>
    <recommendedName>
        <fullName evidence="14">Protein transport protein Sec61 subunit beta</fullName>
    </recommendedName>
</protein>
<feature type="region of interest" description="Disordered" evidence="10">
    <location>
        <begin position="121"/>
        <end position="141"/>
    </location>
</feature>
<evidence type="ECO:0000256" key="3">
    <source>
        <dbReference type="ARBA" id="ARBA00022448"/>
    </source>
</evidence>
<feature type="region of interest" description="Disordered" evidence="10">
    <location>
        <begin position="495"/>
        <end position="540"/>
    </location>
</feature>
<dbReference type="InterPro" id="IPR030671">
    <property type="entry name" value="Sec61-beta/Sbh"/>
</dbReference>
<evidence type="ECO:0000313" key="13">
    <source>
        <dbReference type="Proteomes" id="UP001141327"/>
    </source>
</evidence>
<keyword evidence="7 11" id="KW-1133">Transmembrane helix</keyword>
<keyword evidence="13" id="KW-1185">Reference proteome</keyword>
<evidence type="ECO:0000256" key="10">
    <source>
        <dbReference type="SAM" id="MobiDB-lite"/>
    </source>
</evidence>
<dbReference type="InterPro" id="IPR016482">
    <property type="entry name" value="SecG/Sec61-beta/Sbh"/>
</dbReference>
<dbReference type="Pfam" id="PF03911">
    <property type="entry name" value="Sec61_beta"/>
    <property type="match status" value="1"/>
</dbReference>
<evidence type="ECO:0000256" key="6">
    <source>
        <dbReference type="ARBA" id="ARBA00022927"/>
    </source>
</evidence>
<keyword evidence="9 11" id="KW-0472">Membrane</keyword>
<feature type="transmembrane region" description="Helical" evidence="11">
    <location>
        <begin position="663"/>
        <end position="685"/>
    </location>
</feature>
<sequence length="689" mass="71014">MAAPKSPGRSLPPEPQPQLTPRRIHYPGPPDAHVIQDLEEIPLGESGSPRPVIAADRDEYSLDSPPFLAVSPGTVALPLPGPHGPRDPTYHRASPHYSQSHTGAVDTTGAVDVTQGDETLNTARSLAGGDGTSRTAVSGTEPRDVLARFHLRLASPASSNMPQVMPRFLRGPAPSPPPPPVGTLPPSAPDTALAALPRRLARLQPGATATTTTSPGSQAAPLPWETPRSGGTPRLTRLRHSVAGILAVSNAAPDRDFLNRVIGEVRAKSRLSSAAAAAAVAAATSSPFAEAAASRFFAHAEPLHHTAPRSPPTEDHRPAPSPPRQSASPPRPPWGAGPGAATSNNVRPAPRPRRHRPRPPLVDASPAVVTPRSSGIMLPSRLGLISASAPPPPPGPPPTVLLVAAGPCPPVAPRSPMLPPRPVPATPNRLPSGSPPLPSGPQQTRILVDRAHALLTQALATARPPGAHSPPDSEAVAMGQTAAAALSRVLESLRCPGGLSPPRQEPLAVPAPLHSTRSSSEGQPPPRPIKAATPPVGAARGGEAIRVRWAGPSAAGVSSPSFATEESIETSLGGPTPLPLAPQDPNCRQKTKKKERRPGRQNQKNDLTVDRLTPVGTSHRSKESQMAKGSAPVTPAAVGGSGLGSSGMLSFRTSTDDAPGFKVGPTAVLVMSFGFVGCVILLHIVGKLF</sequence>
<keyword evidence="4 11" id="KW-0812">Transmembrane</keyword>
<feature type="compositionally biased region" description="Basic residues" evidence="10">
    <location>
        <begin position="589"/>
        <end position="599"/>
    </location>
</feature>
<keyword evidence="6" id="KW-0653">Protein transport</keyword>